<accession>A0A8B7ZX28</accession>
<evidence type="ECO:0000256" key="2">
    <source>
        <dbReference type="ARBA" id="ARBA00023002"/>
    </source>
</evidence>
<evidence type="ECO:0000256" key="21">
    <source>
        <dbReference type="ARBA" id="ARBA00049188"/>
    </source>
</evidence>
<reference evidence="24" key="1">
    <citation type="submission" date="2025-08" db="UniProtKB">
        <authorList>
            <consortium name="RefSeq"/>
        </authorList>
    </citation>
    <scope>IDENTIFICATION</scope>
</reference>
<evidence type="ECO:0000313" key="23">
    <source>
        <dbReference type="Proteomes" id="UP000694845"/>
    </source>
</evidence>
<keyword evidence="23" id="KW-1185">Reference proteome</keyword>
<dbReference type="PANTHER" id="PTHR44229">
    <property type="entry name" value="15-HYDROXYPROSTAGLANDIN DEHYDROGENASE [NAD(+)]"/>
    <property type="match status" value="1"/>
</dbReference>
<dbReference type="Gene3D" id="3.40.50.720">
    <property type="entry name" value="NAD(P)-binding Rossmann-like Domain"/>
    <property type="match status" value="1"/>
</dbReference>
<comment type="catalytic activity">
    <reaction evidence="14">
        <text>resolvin D1 + NAD(+) = 17-oxoresolvin D1 + NADH + H(+)</text>
        <dbReference type="Rhea" id="RHEA:50128"/>
        <dbReference type="ChEBI" id="CHEBI:15378"/>
        <dbReference type="ChEBI" id="CHEBI:57540"/>
        <dbReference type="ChEBI" id="CHEBI:57945"/>
        <dbReference type="ChEBI" id="CHEBI:132079"/>
        <dbReference type="ChEBI" id="CHEBI:132081"/>
    </reaction>
    <physiologicalReaction direction="left-to-right" evidence="14">
        <dbReference type="Rhea" id="RHEA:50129"/>
    </physiologicalReaction>
</comment>
<dbReference type="Proteomes" id="UP000694845">
    <property type="component" value="Unplaced"/>
</dbReference>
<comment type="catalytic activity">
    <reaction evidence="10">
        <text>resolvin D1 + NAD(+) = 8-oxoresolvin D1 + NADH + H(+)</text>
        <dbReference type="Rhea" id="RHEA:50124"/>
        <dbReference type="ChEBI" id="CHEBI:15378"/>
        <dbReference type="ChEBI" id="CHEBI:57540"/>
        <dbReference type="ChEBI" id="CHEBI:57945"/>
        <dbReference type="ChEBI" id="CHEBI:132079"/>
        <dbReference type="ChEBI" id="CHEBI:132080"/>
    </reaction>
    <physiologicalReaction direction="left-to-right" evidence="10">
        <dbReference type="Rhea" id="RHEA:50125"/>
    </physiologicalReaction>
</comment>
<evidence type="ECO:0000256" key="11">
    <source>
        <dbReference type="ARBA" id="ARBA00048008"/>
    </source>
</evidence>
<evidence type="ECO:0000256" key="16">
    <source>
        <dbReference type="ARBA" id="ARBA00048535"/>
    </source>
</evidence>
<dbReference type="GeneID" id="110988662"/>
<comment type="catalytic activity">
    <reaction evidence="16">
        <text>lipoxin A4 + NAD(+) = 15-oxo-(5S,6R)-dihydroxy-(7E,9E,11Z,13E)-eicosatetraenoate + NADH + H(+)</text>
        <dbReference type="Rhea" id="RHEA:41572"/>
        <dbReference type="ChEBI" id="CHEBI:15378"/>
        <dbReference type="ChEBI" id="CHEBI:57540"/>
        <dbReference type="ChEBI" id="CHEBI:57945"/>
        <dbReference type="ChEBI" id="CHEBI:67026"/>
        <dbReference type="ChEBI" id="CHEBI:78311"/>
    </reaction>
    <physiologicalReaction direction="left-to-right" evidence="16">
        <dbReference type="Rhea" id="RHEA:41573"/>
    </physiologicalReaction>
</comment>
<dbReference type="GO" id="GO:0016404">
    <property type="term" value="F:15-hydroxyprostaglandin dehydrogenase (NAD+) activity"/>
    <property type="evidence" value="ECO:0007669"/>
    <property type="project" value="UniProtKB-EC"/>
</dbReference>
<dbReference type="EC" id="1.1.1.232" evidence="4"/>
<dbReference type="OrthoDB" id="37659at2759"/>
<evidence type="ECO:0000256" key="6">
    <source>
        <dbReference type="ARBA" id="ARBA00041812"/>
    </source>
</evidence>
<comment type="catalytic activity">
    <reaction evidence="21">
        <text>resolvin E1 + NAD(+) = 18-oxo-resolvin E1 + NADH + H(+)</text>
        <dbReference type="Rhea" id="RHEA:49244"/>
        <dbReference type="ChEBI" id="CHEBI:15378"/>
        <dbReference type="ChEBI" id="CHEBI:57540"/>
        <dbReference type="ChEBI" id="CHEBI:57945"/>
        <dbReference type="ChEBI" id="CHEBI:91000"/>
        <dbReference type="ChEBI" id="CHEBI:91001"/>
    </reaction>
    <physiologicalReaction direction="left-to-right" evidence="21">
        <dbReference type="Rhea" id="RHEA:49245"/>
    </physiologicalReaction>
</comment>
<evidence type="ECO:0000256" key="20">
    <source>
        <dbReference type="ARBA" id="ARBA00049151"/>
    </source>
</evidence>
<dbReference type="RefSeq" id="XP_022108096.1">
    <property type="nucleotide sequence ID" value="XM_022252404.1"/>
</dbReference>
<comment type="catalytic activity">
    <reaction evidence="11">
        <text>14-hydroxy-(4Z,7Z,10Z,12E,16Z,19Z)-docosahexaenoate + NAD(+) = 14-oxo-(4Z,7Z,10Z,12E,16Z,19Z)-docosahexaenoate + NADH + H(+)</text>
        <dbReference type="Rhea" id="RHEA:48952"/>
        <dbReference type="ChEBI" id="CHEBI:15378"/>
        <dbReference type="ChEBI" id="CHEBI:57540"/>
        <dbReference type="ChEBI" id="CHEBI:57945"/>
        <dbReference type="ChEBI" id="CHEBI:90866"/>
        <dbReference type="ChEBI" id="CHEBI:90867"/>
    </reaction>
    <physiologicalReaction direction="left-to-right" evidence="11">
        <dbReference type="Rhea" id="RHEA:48953"/>
    </physiologicalReaction>
</comment>
<feature type="non-terminal residue" evidence="24">
    <location>
        <position position="1"/>
    </location>
</feature>
<evidence type="ECO:0000256" key="14">
    <source>
        <dbReference type="ARBA" id="ARBA00048170"/>
    </source>
</evidence>
<comment type="catalytic activity">
    <reaction evidence="20">
        <text>(15S)-hydroxy-(5Z,8Z,11Z,13E)-eicosatetraenoate + NAD(+) = 15-oxo-(5Z,8Z,11Z,13E)-eicosatetraenoate + NADH + H(+)</text>
        <dbReference type="Rhea" id="RHEA:23260"/>
        <dbReference type="ChEBI" id="CHEBI:15378"/>
        <dbReference type="ChEBI" id="CHEBI:57409"/>
        <dbReference type="ChEBI" id="CHEBI:57410"/>
        <dbReference type="ChEBI" id="CHEBI:57540"/>
        <dbReference type="ChEBI" id="CHEBI:57945"/>
        <dbReference type="EC" id="1.1.1.232"/>
    </reaction>
    <physiologicalReaction direction="left-to-right" evidence="20">
        <dbReference type="Rhea" id="RHEA:23261"/>
    </physiologicalReaction>
</comment>
<dbReference type="InterPro" id="IPR020904">
    <property type="entry name" value="Sc_DH/Rdtase_CS"/>
</dbReference>
<dbReference type="OMA" id="FTRSAAX"/>
<evidence type="ECO:0000256" key="4">
    <source>
        <dbReference type="ARBA" id="ARBA00039060"/>
    </source>
</evidence>
<dbReference type="KEGG" id="aplc:110988662"/>
<protein>
    <recommendedName>
        <fullName evidence="5">15-hydroxyprostaglandin dehydrogenase [NAD(+)]</fullName>
        <ecNumber evidence="3">1.1.1.141</ecNumber>
        <ecNumber evidence="4">1.1.1.232</ecNumber>
    </recommendedName>
    <alternativeName>
        <fullName evidence="7">Eicosanoid/docosanoid dehydrogenase [NAD(+)]</fullName>
    </alternativeName>
    <alternativeName>
        <fullName evidence="6">Prostaglandin dehydrogenase 1</fullName>
    </alternativeName>
</protein>
<dbReference type="PRINTS" id="PR00080">
    <property type="entry name" value="SDRFAMILY"/>
</dbReference>
<dbReference type="PANTHER" id="PTHR44229:SF4">
    <property type="entry name" value="15-HYDROXYPROSTAGLANDIN DEHYDROGENASE [NAD(+)]"/>
    <property type="match status" value="1"/>
</dbReference>
<proteinExistence type="inferred from homology"/>
<evidence type="ECO:0000256" key="13">
    <source>
        <dbReference type="ARBA" id="ARBA00048144"/>
    </source>
</evidence>
<evidence type="ECO:0000313" key="24">
    <source>
        <dbReference type="RefSeq" id="XP_022108096.1"/>
    </source>
</evidence>
<dbReference type="GO" id="GO:0047034">
    <property type="term" value="F:15-hydroxyicosatetraenoate dehydrogenase activity"/>
    <property type="evidence" value="ECO:0007669"/>
    <property type="project" value="UniProtKB-EC"/>
</dbReference>
<dbReference type="AlphaFoldDB" id="A0A8B7ZX28"/>
<comment type="catalytic activity">
    <reaction evidence="9">
        <text>prostaglandin E1 + NAD(+) = 15-oxoprostaglandin E1 + NADH + H(+)</text>
        <dbReference type="Rhea" id="RHEA:16477"/>
        <dbReference type="ChEBI" id="CHEBI:15378"/>
        <dbReference type="ChEBI" id="CHEBI:57397"/>
        <dbReference type="ChEBI" id="CHEBI:57401"/>
        <dbReference type="ChEBI" id="CHEBI:57540"/>
        <dbReference type="ChEBI" id="CHEBI:57945"/>
    </reaction>
    <physiologicalReaction direction="left-to-right" evidence="9">
        <dbReference type="Rhea" id="RHEA:16478"/>
    </physiologicalReaction>
</comment>
<comment type="catalytic activity">
    <reaction evidence="17">
        <text>prostaglandin A1 + NAD(+) = 15-oxo-prostaglandin A1 + NADH + H(+)</text>
        <dbReference type="Rhea" id="RHEA:41263"/>
        <dbReference type="ChEBI" id="CHEBI:15378"/>
        <dbReference type="ChEBI" id="CHEBI:57398"/>
        <dbReference type="ChEBI" id="CHEBI:57540"/>
        <dbReference type="ChEBI" id="CHEBI:57945"/>
        <dbReference type="ChEBI" id="CHEBI:85072"/>
    </reaction>
    <physiologicalReaction direction="left-to-right" evidence="17">
        <dbReference type="Rhea" id="RHEA:41264"/>
    </physiologicalReaction>
</comment>
<name>A0A8B7ZX28_ACAPL</name>
<dbReference type="PROSITE" id="PS00061">
    <property type="entry name" value="ADH_SHORT"/>
    <property type="match status" value="1"/>
</dbReference>
<evidence type="ECO:0000256" key="9">
    <source>
        <dbReference type="ARBA" id="ARBA00047325"/>
    </source>
</evidence>
<dbReference type="InterPro" id="IPR036291">
    <property type="entry name" value="NAD(P)-bd_dom_sf"/>
</dbReference>
<gene>
    <name evidence="24" type="primary">LOC110988662</name>
</gene>
<evidence type="ECO:0000256" key="7">
    <source>
        <dbReference type="ARBA" id="ARBA00042026"/>
    </source>
</evidence>
<evidence type="ECO:0000256" key="5">
    <source>
        <dbReference type="ARBA" id="ARBA00040276"/>
    </source>
</evidence>
<evidence type="ECO:0000256" key="18">
    <source>
        <dbReference type="ARBA" id="ARBA00048739"/>
    </source>
</evidence>
<dbReference type="PRINTS" id="PR00081">
    <property type="entry name" value="GDHRDH"/>
</dbReference>
<evidence type="ECO:0000256" key="19">
    <source>
        <dbReference type="ARBA" id="ARBA00048921"/>
    </source>
</evidence>
<dbReference type="EC" id="1.1.1.141" evidence="3"/>
<comment type="catalytic activity">
    <reaction evidence="18">
        <text>prostaglandin E2 + NAD(+) = 15-oxoprostaglandin E2 + NADH + H(+)</text>
        <dbReference type="Rhea" id="RHEA:11876"/>
        <dbReference type="ChEBI" id="CHEBI:15378"/>
        <dbReference type="ChEBI" id="CHEBI:57400"/>
        <dbReference type="ChEBI" id="CHEBI:57540"/>
        <dbReference type="ChEBI" id="CHEBI:57945"/>
        <dbReference type="ChEBI" id="CHEBI:606564"/>
        <dbReference type="EC" id="1.1.1.141"/>
    </reaction>
    <physiologicalReaction direction="left-to-right" evidence="18">
        <dbReference type="Rhea" id="RHEA:11877"/>
    </physiologicalReaction>
</comment>
<evidence type="ECO:0000256" key="12">
    <source>
        <dbReference type="ARBA" id="ARBA00048140"/>
    </source>
</evidence>
<comment type="function">
    <text evidence="8">Catalyzes the NAD-dependent dehydrogenation (oxidation) of a broad array of hydroxylated polyunsaturated fatty acids (mainly eicosanoids and docosanoids, including prostaglandins, lipoxins and resolvins), yielding their corresponding keto (oxo) metabolites. Decreases the levels of the pro-proliferative prostaglandins such as prostaglandin E2 (whose activity is increased in cancer because of an increase in the expression of cyclooxygenase 2) and generates oxo-fatty acid products that can profoundly influence cell function by abrogating pro-inflammatory cytokine expression. Converts resolvins E1, D1 and D2 to their oxo products, which represents a mode of resolvin inactivation. Resolvin E1 plays important roles during the resolution phase of acute inflammation, while resolvins D1 and D2 have a unique role in obesity-induced adipose inflammation.</text>
</comment>
<evidence type="ECO:0000256" key="22">
    <source>
        <dbReference type="RuleBase" id="RU000363"/>
    </source>
</evidence>
<evidence type="ECO:0000256" key="1">
    <source>
        <dbReference type="ARBA" id="ARBA00006484"/>
    </source>
</evidence>
<evidence type="ECO:0000256" key="3">
    <source>
        <dbReference type="ARBA" id="ARBA00038968"/>
    </source>
</evidence>
<comment type="catalytic activity">
    <reaction evidence="12">
        <text>15-oxo-(5S,6R)-dihydroxy-(7E,9E,11Z)-eicosatrienoate + NADH + H(+) = (5S,6R,15S)-trihydroxy-(7E,9E,11Z)-eicosatrienoate + NAD(+)</text>
        <dbReference type="Rhea" id="RHEA:41596"/>
        <dbReference type="ChEBI" id="CHEBI:15378"/>
        <dbReference type="ChEBI" id="CHEBI:57540"/>
        <dbReference type="ChEBI" id="CHEBI:57945"/>
        <dbReference type="ChEBI" id="CHEBI:78325"/>
        <dbReference type="ChEBI" id="CHEBI:78329"/>
    </reaction>
    <physiologicalReaction direction="left-to-right" evidence="12">
        <dbReference type="Rhea" id="RHEA:41597"/>
    </physiologicalReaction>
</comment>
<evidence type="ECO:0000256" key="8">
    <source>
        <dbReference type="ARBA" id="ARBA00045705"/>
    </source>
</evidence>
<evidence type="ECO:0000256" key="10">
    <source>
        <dbReference type="ARBA" id="ARBA00047672"/>
    </source>
</evidence>
<organism evidence="23 24">
    <name type="scientific">Acanthaster planci</name>
    <name type="common">Crown-of-thorns starfish</name>
    <dbReference type="NCBI Taxonomy" id="133434"/>
    <lineage>
        <taxon>Eukaryota</taxon>
        <taxon>Metazoa</taxon>
        <taxon>Echinodermata</taxon>
        <taxon>Eleutherozoa</taxon>
        <taxon>Asterozoa</taxon>
        <taxon>Asteroidea</taxon>
        <taxon>Valvatacea</taxon>
        <taxon>Valvatida</taxon>
        <taxon>Acanthasteridae</taxon>
        <taxon>Acanthaster</taxon>
    </lineage>
</organism>
<comment type="catalytic activity">
    <reaction evidence="15">
        <text>resolvin D2 + NAD(+) = 7-oxoresolvin D2 + NADH + H(+)</text>
        <dbReference type="Rhea" id="RHEA:53584"/>
        <dbReference type="ChEBI" id="CHEBI:15378"/>
        <dbReference type="ChEBI" id="CHEBI:57540"/>
        <dbReference type="ChEBI" id="CHEBI:57945"/>
        <dbReference type="ChEBI" id="CHEBI:133367"/>
        <dbReference type="ChEBI" id="CHEBI:137497"/>
    </reaction>
    <physiologicalReaction direction="left-to-right" evidence="15">
        <dbReference type="Rhea" id="RHEA:53585"/>
    </physiologicalReaction>
</comment>
<dbReference type="Pfam" id="PF00106">
    <property type="entry name" value="adh_short"/>
    <property type="match status" value="1"/>
</dbReference>
<evidence type="ECO:0000256" key="17">
    <source>
        <dbReference type="ARBA" id="ARBA00048611"/>
    </source>
</evidence>
<dbReference type="InterPro" id="IPR002347">
    <property type="entry name" value="SDR_fam"/>
</dbReference>
<sequence length="231" mass="25227">GIGIADVNHNKGQETAHHLTSQYGNNKAVFLQCDVTSDQQLEDAFKKTKQKFGQLDIVCNNAGIGDERIWRKMIDINLGAVVQGTYLARKYMSKLNGGSGGVVINIASMAGLIVGPLCPVYTATKHGVVGFTRTMATFDPAFTAEDIRINTLCPSFSDTSINDKSAAPEFIDPSVRKQMISVAKLLPVSLVAEGFISLIEEDAHDKVMRVTHERGIDFHKFKKTPPMPSKM</sequence>
<comment type="similarity">
    <text evidence="1 22">Belongs to the short-chain dehydrogenases/reductases (SDR) family.</text>
</comment>
<dbReference type="GO" id="GO:0005737">
    <property type="term" value="C:cytoplasm"/>
    <property type="evidence" value="ECO:0007669"/>
    <property type="project" value="TreeGrafter"/>
</dbReference>
<keyword evidence="2" id="KW-0560">Oxidoreductase</keyword>
<comment type="catalytic activity">
    <reaction evidence="13">
        <text>(11R)-hydroxy-(5Z,8Z,12E,14Z)-eicosatetraenoate + NAD(+) = 11-oxo-(5Z,8Z,12E,14Z)-eicosatetraenoate + NADH + H(+)</text>
        <dbReference type="Rhea" id="RHEA:48640"/>
        <dbReference type="ChEBI" id="CHEBI:15378"/>
        <dbReference type="ChEBI" id="CHEBI:57540"/>
        <dbReference type="ChEBI" id="CHEBI:57945"/>
        <dbReference type="ChEBI" id="CHEBI:78836"/>
        <dbReference type="ChEBI" id="CHEBI:90697"/>
    </reaction>
    <physiologicalReaction direction="left-to-right" evidence="13">
        <dbReference type="Rhea" id="RHEA:48641"/>
    </physiologicalReaction>
</comment>
<comment type="catalytic activity">
    <reaction evidence="19">
        <text>resolvin D2 + NAD(+) = 16-oxoresolvin D2 + NADH + H(+)</text>
        <dbReference type="Rhea" id="RHEA:53588"/>
        <dbReference type="ChEBI" id="CHEBI:15378"/>
        <dbReference type="ChEBI" id="CHEBI:57540"/>
        <dbReference type="ChEBI" id="CHEBI:57945"/>
        <dbReference type="ChEBI" id="CHEBI:133367"/>
        <dbReference type="ChEBI" id="CHEBI:137498"/>
    </reaction>
    <physiologicalReaction direction="left-to-right" evidence="19">
        <dbReference type="Rhea" id="RHEA:53589"/>
    </physiologicalReaction>
</comment>
<dbReference type="SUPFAM" id="SSF51735">
    <property type="entry name" value="NAD(P)-binding Rossmann-fold domains"/>
    <property type="match status" value="1"/>
</dbReference>
<evidence type="ECO:0000256" key="15">
    <source>
        <dbReference type="ARBA" id="ARBA00048393"/>
    </source>
</evidence>